<organism evidence="2 3">
    <name type="scientific">Actinomadura vinacea</name>
    <dbReference type="NCBI Taxonomy" id="115336"/>
    <lineage>
        <taxon>Bacteria</taxon>
        <taxon>Bacillati</taxon>
        <taxon>Actinomycetota</taxon>
        <taxon>Actinomycetes</taxon>
        <taxon>Streptosporangiales</taxon>
        <taxon>Thermomonosporaceae</taxon>
        <taxon>Actinomadura</taxon>
    </lineage>
</organism>
<dbReference type="PANTHER" id="PTHR46696:SF1">
    <property type="entry name" value="CYTOCHROME P450 YJIB-RELATED"/>
    <property type="match status" value="1"/>
</dbReference>
<comment type="caution">
    <text evidence="2">The sequence shown here is derived from an EMBL/GenBank/DDBJ whole genome shotgun (WGS) entry which is preliminary data.</text>
</comment>
<sequence length="402" mass="44380">MPEALPTLESFPTARTCLFGPPEELTARRETEPISRFRYPDGHLGWVVTGYSAGRQILADLRFSSRPENIHIPIPGPFASNRPAYPGFFVEMDPPDHTRLRRLLTAQFTVRRMNQLEPKIAEITGRHLDRMASMGPPCDLVSAFALPIPLLTICELLGVPYADRERFMEWQTTALDLDSGNKESEAAIGEIVQYIAALAVRKRAEPGDDLLSGLAANPEVTELELGNIGTLLLMAGHETTTGMLSLGVLALLAHPDQMAKLRDDPSLAEGAVEELMRYLSVPHIGPNRVALEDVEVDGILIHKGETVTLSLSSINRDPAQFPDPETLDITRSARGHLSLGHGIHQCLGNNLSRVEQRVAFTALLRRFPDIELAVPLEQVRMRDQRAFYGVDELPVTWSANPA</sequence>
<dbReference type="InterPro" id="IPR002397">
    <property type="entry name" value="Cyt_P450_B"/>
</dbReference>
<dbReference type="PANTHER" id="PTHR46696">
    <property type="entry name" value="P450, PUTATIVE (EUROFUNG)-RELATED"/>
    <property type="match status" value="1"/>
</dbReference>
<name>A0ABN3IHB8_9ACTN</name>
<evidence type="ECO:0000313" key="3">
    <source>
        <dbReference type="Proteomes" id="UP001501231"/>
    </source>
</evidence>
<dbReference type="RefSeq" id="WP_344587317.1">
    <property type="nucleotide sequence ID" value="NZ_BAAARW010000003.1"/>
</dbReference>
<dbReference type="Pfam" id="PF00067">
    <property type="entry name" value="p450"/>
    <property type="match status" value="1"/>
</dbReference>
<dbReference type="InterPro" id="IPR036396">
    <property type="entry name" value="Cyt_P450_sf"/>
</dbReference>
<accession>A0ABN3IHB8</accession>
<reference evidence="2 3" key="1">
    <citation type="journal article" date="2019" name="Int. J. Syst. Evol. Microbiol.">
        <title>The Global Catalogue of Microorganisms (GCM) 10K type strain sequencing project: providing services to taxonomists for standard genome sequencing and annotation.</title>
        <authorList>
            <consortium name="The Broad Institute Genomics Platform"/>
            <consortium name="The Broad Institute Genome Sequencing Center for Infectious Disease"/>
            <person name="Wu L."/>
            <person name="Ma J."/>
        </authorList>
    </citation>
    <scope>NUCLEOTIDE SEQUENCE [LARGE SCALE GENOMIC DNA]</scope>
    <source>
        <strain evidence="2 3">JCM 3325</strain>
    </source>
</reference>
<dbReference type="Proteomes" id="UP001501231">
    <property type="component" value="Unassembled WGS sequence"/>
</dbReference>
<dbReference type="PRINTS" id="PR00385">
    <property type="entry name" value="P450"/>
</dbReference>
<dbReference type="Gene3D" id="1.10.630.10">
    <property type="entry name" value="Cytochrome P450"/>
    <property type="match status" value="1"/>
</dbReference>
<dbReference type="SUPFAM" id="SSF48264">
    <property type="entry name" value="Cytochrome P450"/>
    <property type="match status" value="1"/>
</dbReference>
<comment type="similarity">
    <text evidence="1">Belongs to the cytochrome P450 family.</text>
</comment>
<dbReference type="PRINTS" id="PR00359">
    <property type="entry name" value="BP450"/>
</dbReference>
<gene>
    <name evidence="2" type="ORF">GCM10010191_10550</name>
</gene>
<evidence type="ECO:0000256" key="1">
    <source>
        <dbReference type="ARBA" id="ARBA00010617"/>
    </source>
</evidence>
<evidence type="ECO:0000313" key="2">
    <source>
        <dbReference type="EMBL" id="GAA2404705.1"/>
    </source>
</evidence>
<dbReference type="EMBL" id="BAAARW010000003">
    <property type="protein sequence ID" value="GAA2404705.1"/>
    <property type="molecule type" value="Genomic_DNA"/>
</dbReference>
<dbReference type="CDD" id="cd11030">
    <property type="entry name" value="CYP105-like"/>
    <property type="match status" value="1"/>
</dbReference>
<dbReference type="InterPro" id="IPR001128">
    <property type="entry name" value="Cyt_P450"/>
</dbReference>
<proteinExistence type="inferred from homology"/>
<protein>
    <submittedName>
        <fullName evidence="2">Cytochrome P450</fullName>
    </submittedName>
</protein>
<keyword evidence="3" id="KW-1185">Reference proteome</keyword>